<name>A0ABP9KCZ3_9ACTN</name>
<evidence type="ECO:0000256" key="1">
    <source>
        <dbReference type="SAM" id="MobiDB-lite"/>
    </source>
</evidence>
<feature type="compositionally biased region" description="Basic and acidic residues" evidence="1">
    <location>
        <begin position="189"/>
        <end position="199"/>
    </location>
</feature>
<accession>A0ABP9KCZ3</accession>
<comment type="caution">
    <text evidence="2">The sequence shown here is derived from an EMBL/GenBank/DDBJ whole genome shotgun (WGS) entry which is preliminary data.</text>
</comment>
<sequence length="230" mass="25213">MPKDQQPDDEPTVAEYQRADASKFPTHPAGQQGAVEGMLAAYNRSKLAQSIEADTSIGRFQLSMLAAFEEYEHARRLEIIAAGGDPDEDRDPFETVRAIADGWAASADDEEARAALLDHLADSLDTSEVRALRLAAEAAAAITPRLILADAEAGARVADTADDLGVSERYVYRVLREQRAAQQQDEPAWCDRKTSGGHDWHRKTPSAGMRCRLCDLPFKDWSGEDCPDAQ</sequence>
<dbReference type="EMBL" id="BAABKC010000044">
    <property type="protein sequence ID" value="GAA5056374.1"/>
    <property type="molecule type" value="Genomic_DNA"/>
</dbReference>
<evidence type="ECO:0000313" key="3">
    <source>
        <dbReference type="Proteomes" id="UP001500124"/>
    </source>
</evidence>
<dbReference type="Proteomes" id="UP001500124">
    <property type="component" value="Unassembled WGS sequence"/>
</dbReference>
<gene>
    <name evidence="2" type="ORF">GCM10023336_29100</name>
</gene>
<feature type="region of interest" description="Disordered" evidence="1">
    <location>
        <begin position="1"/>
        <end position="31"/>
    </location>
</feature>
<dbReference type="RefSeq" id="WP_345668685.1">
    <property type="nucleotide sequence ID" value="NZ_BAABKC010000044.1"/>
</dbReference>
<reference evidence="3" key="1">
    <citation type="journal article" date="2019" name="Int. J. Syst. Evol. Microbiol.">
        <title>The Global Catalogue of Microorganisms (GCM) 10K type strain sequencing project: providing services to taxonomists for standard genome sequencing and annotation.</title>
        <authorList>
            <consortium name="The Broad Institute Genomics Platform"/>
            <consortium name="The Broad Institute Genome Sequencing Center for Infectious Disease"/>
            <person name="Wu L."/>
            <person name="Ma J."/>
        </authorList>
    </citation>
    <scope>NUCLEOTIDE SEQUENCE [LARGE SCALE GENOMIC DNA]</scope>
    <source>
        <strain evidence="3">JCM 18410</strain>
    </source>
</reference>
<feature type="region of interest" description="Disordered" evidence="1">
    <location>
        <begin position="183"/>
        <end position="202"/>
    </location>
</feature>
<organism evidence="2 3">
    <name type="scientific">Streptomyces similanensis</name>
    <dbReference type="NCBI Taxonomy" id="1274988"/>
    <lineage>
        <taxon>Bacteria</taxon>
        <taxon>Bacillati</taxon>
        <taxon>Actinomycetota</taxon>
        <taxon>Actinomycetes</taxon>
        <taxon>Kitasatosporales</taxon>
        <taxon>Streptomycetaceae</taxon>
        <taxon>Streptomyces</taxon>
    </lineage>
</organism>
<proteinExistence type="predicted"/>
<keyword evidence="3" id="KW-1185">Reference proteome</keyword>
<evidence type="ECO:0000313" key="2">
    <source>
        <dbReference type="EMBL" id="GAA5056374.1"/>
    </source>
</evidence>
<protein>
    <submittedName>
        <fullName evidence="2">Uncharacterized protein</fullName>
    </submittedName>
</protein>